<evidence type="ECO:0000313" key="2">
    <source>
        <dbReference type="EMBL" id="BAV40788.1"/>
    </source>
</evidence>
<dbReference type="Gene3D" id="3.40.50.150">
    <property type="entry name" value="Vaccinia Virus protein VP39"/>
    <property type="match status" value="1"/>
</dbReference>
<feature type="domain" description="Methyltransferase" evidence="1">
    <location>
        <begin position="52"/>
        <end position="138"/>
    </location>
</feature>
<evidence type="ECO:0000313" key="3">
    <source>
        <dbReference type="Proteomes" id="UP000218067"/>
    </source>
</evidence>
<dbReference type="CDD" id="cd02440">
    <property type="entry name" value="AdoMet_MTases"/>
    <property type="match status" value="1"/>
</dbReference>
<dbReference type="Gene3D" id="2.20.130.10">
    <property type="entry name" value="CAC2371-like domains"/>
    <property type="match status" value="1"/>
</dbReference>
<dbReference type="Proteomes" id="UP000218067">
    <property type="component" value="Chromosome"/>
</dbReference>
<dbReference type="SUPFAM" id="SSF53335">
    <property type="entry name" value="S-adenosyl-L-methionine-dependent methyltransferases"/>
    <property type="match status" value="1"/>
</dbReference>
<gene>
    <name evidence="2" type="ORF">SHTP_1542</name>
</gene>
<dbReference type="GeneID" id="93436176"/>
<reference evidence="2 3" key="1">
    <citation type="submission" date="2016-08" db="EMBL/GenBank/DDBJ databases">
        <title>Complete genome sequence of Mycobacterium shinshuense, a subspecies of M. ulcerans.</title>
        <authorList>
            <person name="Yoshida M."/>
            <person name="Ogura Y."/>
            <person name="Hayashi T."/>
            <person name="Hoshino Y."/>
        </authorList>
    </citation>
    <scope>NUCLEOTIDE SEQUENCE [LARGE SCALE GENOMIC DNA]</scope>
    <source>
        <strain evidence="3">ATCC 33728</strain>
    </source>
</reference>
<proteinExistence type="predicted"/>
<dbReference type="AlphaFoldDB" id="A0A1B4Y143"/>
<dbReference type="EMBL" id="AP017624">
    <property type="protein sequence ID" value="BAV40788.1"/>
    <property type="molecule type" value="Genomic_DNA"/>
</dbReference>
<protein>
    <recommendedName>
        <fullName evidence="1">Methyltransferase domain-containing protein</fullName>
    </recommendedName>
</protein>
<dbReference type="InterPro" id="IPR029063">
    <property type="entry name" value="SAM-dependent_MTases_sf"/>
</dbReference>
<organism evidence="2 3">
    <name type="scientific">Mycobacterium ulcerans subsp. shinshuense</name>
    <dbReference type="NCBI Taxonomy" id="1124626"/>
    <lineage>
        <taxon>Bacteria</taxon>
        <taxon>Bacillati</taxon>
        <taxon>Actinomycetota</taxon>
        <taxon>Actinomycetes</taxon>
        <taxon>Mycobacteriales</taxon>
        <taxon>Mycobacteriaceae</taxon>
        <taxon>Mycobacterium</taxon>
        <taxon>Mycobacterium ulcerans group</taxon>
    </lineage>
</organism>
<evidence type="ECO:0000259" key="1">
    <source>
        <dbReference type="Pfam" id="PF13649"/>
    </source>
</evidence>
<dbReference type="Pfam" id="PF13649">
    <property type="entry name" value="Methyltransf_25"/>
    <property type="match status" value="1"/>
</dbReference>
<dbReference type="InterPro" id="IPR041698">
    <property type="entry name" value="Methyltransf_25"/>
</dbReference>
<dbReference type="RefSeq" id="WP_096370258.1">
    <property type="nucleotide sequence ID" value="NZ_AP017624.1"/>
</dbReference>
<accession>A0A1B4Y143</accession>
<sequence length="253" mass="27532">MPNYVTTMPHGNPPGAVSAVTGDGSVVEIYRRMPSLGEVERIHSLLPPRSSVLDLGAGTGRIANALTALGHRVTAVDDSAEMLEHVRCACTVQARIENLRLAERFDAVLLISNLINYPDTQLLRSMLASVTHHLAPAGKAIIEWSLPSYFAERPTGWTGTHVKAGVTMSLAIHSNRGGVIDAELVVAVDDQQWCQRQTMRRITLATLRRELARAGLVLTTAAPESTRWLQVKTRHEPERTVRAFPLGRGPGVA</sequence>
<name>A0A1B4Y143_MYCUL</name>